<gene>
    <name evidence="10" type="ORF">FSB_LOCUS23415</name>
</gene>
<evidence type="ECO:0000256" key="8">
    <source>
        <dbReference type="SAM" id="MobiDB-lite"/>
    </source>
</evidence>
<dbReference type="PANTHER" id="PTHR22851">
    <property type="entry name" value="U3 SMALL NUCLEOLAR RNA U3 SNORNA ASSOCIATED PROTEIN"/>
    <property type="match status" value="1"/>
</dbReference>
<organism evidence="10">
    <name type="scientific">Fagus sylvatica</name>
    <name type="common">Beechnut</name>
    <dbReference type="NCBI Taxonomy" id="28930"/>
    <lineage>
        <taxon>Eukaryota</taxon>
        <taxon>Viridiplantae</taxon>
        <taxon>Streptophyta</taxon>
        <taxon>Embryophyta</taxon>
        <taxon>Tracheophyta</taxon>
        <taxon>Spermatophyta</taxon>
        <taxon>Magnoliopsida</taxon>
        <taxon>eudicotyledons</taxon>
        <taxon>Gunneridae</taxon>
        <taxon>Pentapetalae</taxon>
        <taxon>rosids</taxon>
        <taxon>fabids</taxon>
        <taxon>Fagales</taxon>
        <taxon>Fagaceae</taxon>
        <taxon>Fagus</taxon>
    </lineage>
</organism>
<reference evidence="10" key="1">
    <citation type="submission" date="2018-02" db="EMBL/GenBank/DDBJ databases">
        <authorList>
            <person name="Cohen D.B."/>
            <person name="Kent A.D."/>
        </authorList>
    </citation>
    <scope>NUCLEOTIDE SEQUENCE</scope>
</reference>
<feature type="domain" description="Sof1-like protein" evidence="9">
    <location>
        <begin position="69"/>
        <end position="141"/>
    </location>
</feature>
<keyword evidence="3 7" id="KW-0853">WD repeat</keyword>
<protein>
    <recommendedName>
        <fullName evidence="9">Sof1-like protein domain-containing protein</fullName>
    </recommendedName>
</protein>
<dbReference type="Pfam" id="PF00400">
    <property type="entry name" value="WD40"/>
    <property type="match status" value="2"/>
</dbReference>
<proteinExistence type="inferred from homology"/>
<keyword evidence="5" id="KW-0539">Nucleus</keyword>
<evidence type="ECO:0000256" key="7">
    <source>
        <dbReference type="PROSITE-ProRule" id="PRU00221"/>
    </source>
</evidence>
<evidence type="ECO:0000256" key="3">
    <source>
        <dbReference type="ARBA" id="ARBA00022574"/>
    </source>
</evidence>
<evidence type="ECO:0000259" key="9">
    <source>
        <dbReference type="Pfam" id="PF04158"/>
    </source>
</evidence>
<evidence type="ECO:0000256" key="1">
    <source>
        <dbReference type="ARBA" id="ARBA00004604"/>
    </source>
</evidence>
<dbReference type="InterPro" id="IPR015943">
    <property type="entry name" value="WD40/YVTN_repeat-like_dom_sf"/>
</dbReference>
<dbReference type="PROSITE" id="PS50082">
    <property type="entry name" value="WD_REPEATS_2"/>
    <property type="match status" value="1"/>
</dbReference>
<sequence length="147" mass="16739">MAIDYSPTGQEFVTGSYARTVRIFKDDGGHSREIYHTQRMQRVFCVKFSCDASSVTSGNDDTNLRLWKAEASEQLGVLLPREKKRNEYHEAVKITTNTSLRHRHLPLSIDKACCSQAHHESMTETTRKKEARRKAHSAPEAFNANIT</sequence>
<dbReference type="InterPro" id="IPR007287">
    <property type="entry name" value="Sof1"/>
</dbReference>
<dbReference type="Pfam" id="PF04158">
    <property type="entry name" value="Sof1"/>
    <property type="match status" value="1"/>
</dbReference>
<evidence type="ECO:0000256" key="6">
    <source>
        <dbReference type="ARBA" id="ARBA00023274"/>
    </source>
</evidence>
<name>A0A2N9G7P7_FAGSY</name>
<evidence type="ECO:0000256" key="4">
    <source>
        <dbReference type="ARBA" id="ARBA00022737"/>
    </source>
</evidence>
<keyword evidence="4" id="KW-0677">Repeat</keyword>
<evidence type="ECO:0000256" key="2">
    <source>
        <dbReference type="ARBA" id="ARBA00005649"/>
    </source>
</evidence>
<feature type="repeat" description="WD" evidence="7">
    <location>
        <begin position="36"/>
        <end position="77"/>
    </location>
</feature>
<dbReference type="EMBL" id="OIVN01001578">
    <property type="protein sequence ID" value="SPC95533.1"/>
    <property type="molecule type" value="Genomic_DNA"/>
</dbReference>
<keyword evidence="6" id="KW-0687">Ribonucleoprotein</keyword>
<accession>A0A2N9G7P7</accession>
<feature type="region of interest" description="Disordered" evidence="8">
    <location>
        <begin position="120"/>
        <end position="147"/>
    </location>
</feature>
<dbReference type="PANTHER" id="PTHR22851:SF0">
    <property type="entry name" value="DDB1- AND CUL4-ASSOCIATED FACTOR 13"/>
    <property type="match status" value="1"/>
</dbReference>
<dbReference type="InterPro" id="IPR001680">
    <property type="entry name" value="WD40_rpt"/>
</dbReference>
<dbReference type="InterPro" id="IPR036322">
    <property type="entry name" value="WD40_repeat_dom_sf"/>
</dbReference>
<evidence type="ECO:0000313" key="10">
    <source>
        <dbReference type="EMBL" id="SPC95533.1"/>
    </source>
</evidence>
<dbReference type="SUPFAM" id="SSF50978">
    <property type="entry name" value="WD40 repeat-like"/>
    <property type="match status" value="1"/>
</dbReference>
<comment type="similarity">
    <text evidence="2">Belongs to the WD repeat DCAF13/WDSOF1 family.</text>
</comment>
<dbReference type="Gene3D" id="2.130.10.10">
    <property type="entry name" value="YVTN repeat-like/Quinoprotein amine dehydrogenase"/>
    <property type="match status" value="1"/>
</dbReference>
<dbReference type="InterPro" id="IPR051733">
    <property type="entry name" value="WD_repeat_DCAF13/WDSOF1"/>
</dbReference>
<dbReference type="AlphaFoldDB" id="A0A2N9G7P7"/>
<evidence type="ECO:0000256" key="5">
    <source>
        <dbReference type="ARBA" id="ARBA00023242"/>
    </source>
</evidence>
<comment type="subcellular location">
    <subcellularLocation>
        <location evidence="1">Nucleus</location>
        <location evidence="1">Nucleolus</location>
    </subcellularLocation>
</comment>
<dbReference type="GO" id="GO:0000462">
    <property type="term" value="P:maturation of SSU-rRNA from tricistronic rRNA transcript (SSU-rRNA, 5.8S rRNA, LSU-rRNA)"/>
    <property type="evidence" value="ECO:0007669"/>
    <property type="project" value="TreeGrafter"/>
</dbReference>
<dbReference type="GO" id="GO:0032040">
    <property type="term" value="C:small-subunit processome"/>
    <property type="evidence" value="ECO:0007669"/>
    <property type="project" value="TreeGrafter"/>
</dbReference>